<gene>
    <name evidence="1" type="ORF">GCM10025869_12990</name>
</gene>
<evidence type="ECO:0000313" key="2">
    <source>
        <dbReference type="Proteomes" id="UP001157069"/>
    </source>
</evidence>
<dbReference type="EMBL" id="BSVA01000001">
    <property type="protein sequence ID" value="GMA90770.1"/>
    <property type="molecule type" value="Genomic_DNA"/>
</dbReference>
<dbReference type="Proteomes" id="UP001157069">
    <property type="component" value="Unassembled WGS sequence"/>
</dbReference>
<proteinExistence type="predicted"/>
<dbReference type="RefSeq" id="WP_284298694.1">
    <property type="nucleotide sequence ID" value="NZ_BSVA01000001.1"/>
</dbReference>
<organism evidence="1 2">
    <name type="scientific">Homoserinibacter gongjuensis</name>
    <dbReference type="NCBI Taxonomy" id="1162968"/>
    <lineage>
        <taxon>Bacteria</taxon>
        <taxon>Bacillati</taxon>
        <taxon>Actinomycetota</taxon>
        <taxon>Actinomycetes</taxon>
        <taxon>Micrococcales</taxon>
        <taxon>Microbacteriaceae</taxon>
        <taxon>Homoserinibacter</taxon>
    </lineage>
</organism>
<accession>A0ABQ6JU20</accession>
<keyword evidence="2" id="KW-1185">Reference proteome</keyword>
<evidence type="ECO:0000313" key="1">
    <source>
        <dbReference type="EMBL" id="GMA90770.1"/>
    </source>
</evidence>
<name>A0ABQ6JU20_9MICO</name>
<comment type="caution">
    <text evidence="1">The sequence shown here is derived from an EMBL/GenBank/DDBJ whole genome shotgun (WGS) entry which is preliminary data.</text>
</comment>
<sequence>MTPTSDEVQFGIVSTVPGTFTVRYWPSARPDEELVVDGIESSASDIAGFQQAIADGVDPFSVIGMPRHCLTLPGIEPDTVYTAVVSGVDVMDRVSEPHTLRFNSAGAPVRPGAQITTMGENLVFVAAPHTRDQSAEARVILVDDAAEPSCAIPDSGSRSLWPLTDVEAETDADTLVERNIRADYTRKRVQTFVLPEGSTALVCVRWYPAGSAPSWQREQPIFESSAMLQNPDRVLPSASVDAIRGHPDELESIRIGFASVEGTQCGIPVSWRPGGELRLPAELCGPGSLRSGGVQSTGERLWDVGFSGDLVATFTPRVAGADGPPTRVLLPARDGGCRGTCEVPTRDRYVVPLDGGAGTAELSVGWEQGASNGRASWNVTPTVDVAPEYVRPELPQVDLDALWTVADPGGRSSTSATFPLKVDRDVDYTMRLTTGAAGVAAPRCGSDDAVLEVSGSARAGTAASAALPVSISGLCAGEVYRAELELTAADGAHVVWGFADRDAWWAGGSCRFPGST</sequence>
<evidence type="ECO:0008006" key="3">
    <source>
        <dbReference type="Google" id="ProtNLM"/>
    </source>
</evidence>
<protein>
    <recommendedName>
        <fullName evidence="3">Fibronectin type-III domain-containing protein</fullName>
    </recommendedName>
</protein>
<reference evidence="2" key="1">
    <citation type="journal article" date="2019" name="Int. J. Syst. Evol. Microbiol.">
        <title>The Global Catalogue of Microorganisms (GCM) 10K type strain sequencing project: providing services to taxonomists for standard genome sequencing and annotation.</title>
        <authorList>
            <consortium name="The Broad Institute Genomics Platform"/>
            <consortium name="The Broad Institute Genome Sequencing Center for Infectious Disease"/>
            <person name="Wu L."/>
            <person name="Ma J."/>
        </authorList>
    </citation>
    <scope>NUCLEOTIDE SEQUENCE [LARGE SCALE GENOMIC DNA]</scope>
    <source>
        <strain evidence="2">NBRC 108755</strain>
    </source>
</reference>